<evidence type="ECO:0000256" key="1">
    <source>
        <dbReference type="SAM" id="Phobius"/>
    </source>
</evidence>
<keyword evidence="4" id="KW-1185">Reference proteome</keyword>
<dbReference type="EMBL" id="JABEBT010000181">
    <property type="protein sequence ID" value="KAF7626065.1"/>
    <property type="molecule type" value="Genomic_DNA"/>
</dbReference>
<comment type="caution">
    <text evidence="3">The sequence shown here is derived from an EMBL/GenBank/DDBJ whole genome shotgun (WGS) entry which is preliminary data.</text>
</comment>
<sequence>MATSRISGLTLFFFFIILRFLYAVPEDLEAFLPFGVMYFVRFLLCFDSQLTFAFIFLVMVLFIFKICDVQNLGFVNTRYYIKNFPCLKRLSDMLQSHTSVSSLFTSFRFLTGCYKAKFCPILPAPYCGLSSLKSIFLIHFFIYPYYPSLSNNTDKI</sequence>
<evidence type="ECO:0000256" key="2">
    <source>
        <dbReference type="SAM" id="SignalP"/>
    </source>
</evidence>
<evidence type="ECO:0000313" key="3">
    <source>
        <dbReference type="EMBL" id="KAF7626065.1"/>
    </source>
</evidence>
<feature type="signal peptide" evidence="2">
    <location>
        <begin position="1"/>
        <end position="23"/>
    </location>
</feature>
<accession>A0A8S9ZBU2</accession>
<name>A0A8S9ZBU2_9BILA</name>
<gene>
    <name evidence="3" type="ORF">Mgra_00009756</name>
</gene>
<keyword evidence="1" id="KW-0472">Membrane</keyword>
<proteinExistence type="predicted"/>
<evidence type="ECO:0000313" key="4">
    <source>
        <dbReference type="Proteomes" id="UP000605970"/>
    </source>
</evidence>
<protein>
    <recommendedName>
        <fullName evidence="5">Serpentine receptor class gamma</fullName>
    </recommendedName>
</protein>
<dbReference type="Proteomes" id="UP000605970">
    <property type="component" value="Unassembled WGS sequence"/>
</dbReference>
<keyword evidence="2" id="KW-0732">Signal</keyword>
<feature type="transmembrane region" description="Helical" evidence="1">
    <location>
        <begin position="39"/>
        <end position="64"/>
    </location>
</feature>
<reference evidence="3" key="1">
    <citation type="journal article" date="2020" name="Ecol. Evol.">
        <title>Genome structure and content of the rice root-knot nematode (Meloidogyne graminicola).</title>
        <authorList>
            <person name="Phan N.T."/>
            <person name="Danchin E.G.J."/>
            <person name="Klopp C."/>
            <person name="Perfus-Barbeoch L."/>
            <person name="Kozlowski D.K."/>
            <person name="Koutsovoulos G.D."/>
            <person name="Lopez-Roques C."/>
            <person name="Bouchez O."/>
            <person name="Zahm M."/>
            <person name="Besnard G."/>
            <person name="Bellafiore S."/>
        </authorList>
    </citation>
    <scope>NUCLEOTIDE SEQUENCE</scope>
    <source>
        <strain evidence="3">VN-18</strain>
    </source>
</reference>
<keyword evidence="1" id="KW-1133">Transmembrane helix</keyword>
<keyword evidence="1" id="KW-0812">Transmembrane</keyword>
<feature type="chain" id="PRO_5035881540" description="Serpentine receptor class gamma" evidence="2">
    <location>
        <begin position="24"/>
        <end position="156"/>
    </location>
</feature>
<dbReference type="AlphaFoldDB" id="A0A8S9ZBU2"/>
<evidence type="ECO:0008006" key="5">
    <source>
        <dbReference type="Google" id="ProtNLM"/>
    </source>
</evidence>
<organism evidence="3 4">
    <name type="scientific">Meloidogyne graminicola</name>
    <dbReference type="NCBI Taxonomy" id="189291"/>
    <lineage>
        <taxon>Eukaryota</taxon>
        <taxon>Metazoa</taxon>
        <taxon>Ecdysozoa</taxon>
        <taxon>Nematoda</taxon>
        <taxon>Chromadorea</taxon>
        <taxon>Rhabditida</taxon>
        <taxon>Tylenchina</taxon>
        <taxon>Tylenchomorpha</taxon>
        <taxon>Tylenchoidea</taxon>
        <taxon>Meloidogynidae</taxon>
        <taxon>Meloidogyninae</taxon>
        <taxon>Meloidogyne</taxon>
    </lineage>
</organism>